<name>A0AAW9RII1_9GAMM</name>
<comment type="caution">
    <text evidence="5">The sequence shown here is derived from an EMBL/GenBank/DDBJ whole genome shotgun (WGS) entry which is preliminary data.</text>
</comment>
<dbReference type="InterPro" id="IPR036388">
    <property type="entry name" value="WH-like_DNA-bd_sf"/>
</dbReference>
<dbReference type="PANTHER" id="PTHR33204:SF18">
    <property type="entry name" value="TRANSCRIPTIONAL REGULATORY PROTEIN"/>
    <property type="match status" value="1"/>
</dbReference>
<dbReference type="InterPro" id="IPR036390">
    <property type="entry name" value="WH_DNA-bd_sf"/>
</dbReference>
<accession>A0AAW9RII1</accession>
<dbReference type="SUPFAM" id="SSF46785">
    <property type="entry name" value="Winged helix' DNA-binding domain"/>
    <property type="match status" value="2"/>
</dbReference>
<dbReference type="PANTHER" id="PTHR33204">
    <property type="entry name" value="TRANSCRIPTIONAL REGULATOR, MARR FAMILY"/>
    <property type="match status" value="1"/>
</dbReference>
<evidence type="ECO:0000313" key="6">
    <source>
        <dbReference type="Proteomes" id="UP001359886"/>
    </source>
</evidence>
<dbReference type="InterPro" id="IPR002577">
    <property type="entry name" value="HTH_HxlR"/>
</dbReference>
<keyword evidence="1" id="KW-0805">Transcription regulation</keyword>
<dbReference type="Gene3D" id="1.10.10.10">
    <property type="entry name" value="Winged helix-like DNA-binding domain superfamily/Winged helix DNA-binding domain"/>
    <property type="match status" value="2"/>
</dbReference>
<dbReference type="EMBL" id="JAZHOG010000005">
    <property type="protein sequence ID" value="MEJ8567888.1"/>
    <property type="molecule type" value="Genomic_DNA"/>
</dbReference>
<evidence type="ECO:0000313" key="5">
    <source>
        <dbReference type="EMBL" id="MEJ8567888.1"/>
    </source>
</evidence>
<dbReference type="PROSITE" id="PS51118">
    <property type="entry name" value="HTH_HXLR"/>
    <property type="match status" value="2"/>
</dbReference>
<protein>
    <submittedName>
        <fullName evidence="5">Helix-turn-helix domain-containing protein</fullName>
    </submittedName>
</protein>
<dbReference type="AlphaFoldDB" id="A0AAW9RII1"/>
<sequence length="323" mass="36966">MASSKHDPDPRTPVDSDLILNSAVARAITVIGDRWVGLILRDAFLGIRRFEEFRARSGAARGTLTSRLKALVEHGVLRQVVYQKSPRRFEYRLTPMGIDLYAFILAVWDWETRWSEERDIPQKLVHTGCGKLMRPEIHCQACDAPVRMREVRFEAREPSAEAGNIPARFQRRSTGTRAQSADVDHRFFHVLDVIGDRWTGLVLAATFFGLSRYDEIARAIGISTNILSNRLKLLVDAEVLSREPYQKRPLRHRYRLTSKGADLYLTTLEMHAWAERWLMAPDERPLVLRHLPCGHLLETRTVCSACGDPLDVHNVTFERDADD</sequence>
<feature type="domain" description="HTH hxlR-type" evidence="4">
    <location>
        <begin position="22"/>
        <end position="119"/>
    </location>
</feature>
<organism evidence="5 6">
    <name type="scientific">Elongatibacter sediminis</name>
    <dbReference type="NCBI Taxonomy" id="3119006"/>
    <lineage>
        <taxon>Bacteria</taxon>
        <taxon>Pseudomonadati</taxon>
        <taxon>Pseudomonadota</taxon>
        <taxon>Gammaproteobacteria</taxon>
        <taxon>Chromatiales</taxon>
        <taxon>Wenzhouxiangellaceae</taxon>
        <taxon>Elongatibacter</taxon>
    </lineage>
</organism>
<keyword evidence="2" id="KW-0238">DNA-binding</keyword>
<reference evidence="5 6" key="1">
    <citation type="submission" date="2024-02" db="EMBL/GenBank/DDBJ databases">
        <title>A novel Wenzhouxiangellaceae bacterium, isolated from coastal sediments.</title>
        <authorList>
            <person name="Du Z.-J."/>
            <person name="Ye Y.-Q."/>
            <person name="Zhang X.-Y."/>
        </authorList>
    </citation>
    <scope>NUCLEOTIDE SEQUENCE [LARGE SCALE GENOMIC DNA]</scope>
    <source>
        <strain evidence="5 6">CH-27</strain>
    </source>
</reference>
<dbReference type="Proteomes" id="UP001359886">
    <property type="component" value="Unassembled WGS sequence"/>
</dbReference>
<evidence type="ECO:0000256" key="3">
    <source>
        <dbReference type="ARBA" id="ARBA00023163"/>
    </source>
</evidence>
<feature type="domain" description="HTH hxlR-type" evidence="4">
    <location>
        <begin position="183"/>
        <end position="282"/>
    </location>
</feature>
<evidence type="ECO:0000256" key="2">
    <source>
        <dbReference type="ARBA" id="ARBA00023125"/>
    </source>
</evidence>
<proteinExistence type="predicted"/>
<evidence type="ECO:0000259" key="4">
    <source>
        <dbReference type="PROSITE" id="PS51118"/>
    </source>
</evidence>
<keyword evidence="6" id="KW-1185">Reference proteome</keyword>
<evidence type="ECO:0000256" key="1">
    <source>
        <dbReference type="ARBA" id="ARBA00023015"/>
    </source>
</evidence>
<gene>
    <name evidence="5" type="ORF">V3330_09650</name>
</gene>
<keyword evidence="3" id="KW-0804">Transcription</keyword>
<dbReference type="Pfam" id="PF01638">
    <property type="entry name" value="HxlR"/>
    <property type="match status" value="2"/>
</dbReference>
<dbReference type="RefSeq" id="WP_354695208.1">
    <property type="nucleotide sequence ID" value="NZ_JAZHOG010000005.1"/>
</dbReference>
<dbReference type="GO" id="GO:0003677">
    <property type="term" value="F:DNA binding"/>
    <property type="evidence" value="ECO:0007669"/>
    <property type="project" value="UniProtKB-KW"/>
</dbReference>